<dbReference type="InterPro" id="IPR006143">
    <property type="entry name" value="RND_pump_MFP"/>
</dbReference>
<feature type="coiled-coil region" evidence="4">
    <location>
        <begin position="114"/>
        <end position="181"/>
    </location>
</feature>
<evidence type="ECO:0000259" key="6">
    <source>
        <dbReference type="Pfam" id="PF25917"/>
    </source>
</evidence>
<evidence type="ECO:0000256" key="3">
    <source>
        <dbReference type="ARBA" id="ARBA00022448"/>
    </source>
</evidence>
<dbReference type="InterPro" id="IPR058625">
    <property type="entry name" value="MdtA-like_BSH"/>
</dbReference>
<dbReference type="PANTHER" id="PTHR30469">
    <property type="entry name" value="MULTIDRUG RESISTANCE PROTEIN MDTA"/>
    <property type="match status" value="1"/>
</dbReference>
<evidence type="ECO:0000256" key="1">
    <source>
        <dbReference type="ARBA" id="ARBA00004196"/>
    </source>
</evidence>
<evidence type="ECO:0000256" key="2">
    <source>
        <dbReference type="ARBA" id="ARBA00009477"/>
    </source>
</evidence>
<evidence type="ECO:0000256" key="4">
    <source>
        <dbReference type="SAM" id="Coils"/>
    </source>
</evidence>
<dbReference type="GO" id="GO:1990281">
    <property type="term" value="C:efflux pump complex"/>
    <property type="evidence" value="ECO:0007669"/>
    <property type="project" value="TreeGrafter"/>
</dbReference>
<dbReference type="Pfam" id="PF25917">
    <property type="entry name" value="BSH_RND"/>
    <property type="match status" value="1"/>
</dbReference>
<dbReference type="AlphaFoldDB" id="A0A558CVP4"/>
<evidence type="ECO:0000259" key="7">
    <source>
        <dbReference type="Pfam" id="PF25967"/>
    </source>
</evidence>
<reference evidence="8 9" key="1">
    <citation type="submission" date="2019-07" db="EMBL/GenBank/DDBJ databases">
        <title>The pathways for chlorine oxyanion respiration interact through the shared metabolite chlorate.</title>
        <authorList>
            <person name="Barnum T.P."/>
            <person name="Cheng Y."/>
            <person name="Hill K.A."/>
            <person name="Lucas L.N."/>
            <person name="Carlson H.K."/>
            <person name="Coates J.D."/>
        </authorList>
    </citation>
    <scope>NUCLEOTIDE SEQUENCE [LARGE SCALE GENOMIC DNA]</scope>
    <source>
        <strain evidence="8">BK-3</strain>
    </source>
</reference>
<dbReference type="SUPFAM" id="SSF111369">
    <property type="entry name" value="HlyD-like secretion proteins"/>
    <property type="match status" value="1"/>
</dbReference>
<feature type="domain" description="Multidrug resistance protein MdtA-like barrel-sandwich hybrid" evidence="6">
    <location>
        <begin position="67"/>
        <end position="208"/>
    </location>
</feature>
<gene>
    <name evidence="8" type="ORF">FHK82_12835</name>
</gene>
<comment type="subcellular location">
    <subcellularLocation>
        <location evidence="1">Cell envelope</location>
    </subcellularLocation>
</comment>
<keyword evidence="3" id="KW-0813">Transport</keyword>
<keyword evidence="4" id="KW-0175">Coiled coil</keyword>
<dbReference type="Pfam" id="PF25967">
    <property type="entry name" value="RND-MFP_C"/>
    <property type="match status" value="1"/>
</dbReference>
<comment type="similarity">
    <text evidence="2">Belongs to the membrane fusion protein (MFP) (TC 8.A.1) family.</text>
</comment>
<dbReference type="EMBL" id="VMRY01000064">
    <property type="protein sequence ID" value="TVT52793.1"/>
    <property type="molecule type" value="Genomic_DNA"/>
</dbReference>
<protein>
    <submittedName>
        <fullName evidence="8">Efflux RND transporter periplasmic adaptor subunit</fullName>
    </submittedName>
</protein>
<organism evidence="8 9">
    <name type="scientific">Sedimenticola thiotaurini</name>
    <dbReference type="NCBI Taxonomy" id="1543721"/>
    <lineage>
        <taxon>Bacteria</taxon>
        <taxon>Pseudomonadati</taxon>
        <taxon>Pseudomonadota</taxon>
        <taxon>Gammaproteobacteria</taxon>
        <taxon>Chromatiales</taxon>
        <taxon>Sedimenticolaceae</taxon>
        <taxon>Sedimenticola</taxon>
    </lineage>
</organism>
<dbReference type="GO" id="GO:0015562">
    <property type="term" value="F:efflux transmembrane transporter activity"/>
    <property type="evidence" value="ECO:0007669"/>
    <property type="project" value="TreeGrafter"/>
</dbReference>
<dbReference type="Proteomes" id="UP000317355">
    <property type="component" value="Unassembled WGS sequence"/>
</dbReference>
<feature type="domain" description="Multidrug resistance protein MdtA-like C-terminal permuted SH3" evidence="7">
    <location>
        <begin position="315"/>
        <end position="367"/>
    </location>
</feature>
<dbReference type="Gene3D" id="2.40.50.100">
    <property type="match status" value="1"/>
</dbReference>
<sequence length="410" mass="44904">MRKFLPLFLLLLFVGAAQLLSHFKPVSAKRDTPPTPLITVEALTIKPHDYRVVISSFGRVRPRTEGELVAQVSGQIIEVSPNFRDGGFFEAGETLITIDPRDYNIQVDIAAAELANAKVGLDEQQALADQAKKDRAALKRQGLASDYALRKPQLAAAQSQIDAARAKLAQARLAVERTRVKAPYAGRILSRSVDQGVVVSTNQALAKIYATDRVEVRLPLKSSELAYIDLPEQFRNERDQQQEGTPVRVINSLGSSTEDWSARLVRTAGAIDEQSQQLYVTAQIDDPYSVKQADLRPLKIGQFVTAEIEGRKLTNAITIPNAAIYQGSYVYLFKEGLLQRTAIHIAWQNSDEALISSGLKEGDQLVLTPLGQVSSGTPVKLLGEEKIAHAKQAKNRSTDKVPATDASQSN</sequence>
<dbReference type="Gene3D" id="2.40.420.20">
    <property type="match status" value="1"/>
</dbReference>
<dbReference type="Gene3D" id="2.40.30.170">
    <property type="match status" value="1"/>
</dbReference>
<proteinExistence type="inferred from homology"/>
<dbReference type="InterPro" id="IPR058627">
    <property type="entry name" value="MdtA-like_C"/>
</dbReference>
<evidence type="ECO:0000313" key="9">
    <source>
        <dbReference type="Proteomes" id="UP000317355"/>
    </source>
</evidence>
<dbReference type="PANTHER" id="PTHR30469:SF12">
    <property type="entry name" value="MULTIDRUG RESISTANCE PROTEIN MDTA"/>
    <property type="match status" value="1"/>
</dbReference>
<evidence type="ECO:0000256" key="5">
    <source>
        <dbReference type="SAM" id="MobiDB-lite"/>
    </source>
</evidence>
<dbReference type="Gene3D" id="1.10.287.470">
    <property type="entry name" value="Helix hairpin bin"/>
    <property type="match status" value="1"/>
</dbReference>
<name>A0A558CVP4_9GAMM</name>
<evidence type="ECO:0000313" key="8">
    <source>
        <dbReference type="EMBL" id="TVT52793.1"/>
    </source>
</evidence>
<comment type="caution">
    <text evidence="8">The sequence shown here is derived from an EMBL/GenBank/DDBJ whole genome shotgun (WGS) entry which is preliminary data.</text>
</comment>
<dbReference type="NCBIfam" id="TIGR01730">
    <property type="entry name" value="RND_mfp"/>
    <property type="match status" value="1"/>
</dbReference>
<accession>A0A558CVP4</accession>
<feature type="region of interest" description="Disordered" evidence="5">
    <location>
        <begin position="389"/>
        <end position="410"/>
    </location>
</feature>